<evidence type="ECO:0000313" key="4">
    <source>
        <dbReference type="EMBL" id="MFB5189700.1"/>
    </source>
</evidence>
<keyword evidence="3" id="KW-0125">Carotenoid biosynthesis</keyword>
<dbReference type="Proteomes" id="UP001579974">
    <property type="component" value="Unassembled WGS sequence"/>
</dbReference>
<dbReference type="Gene3D" id="1.10.600.10">
    <property type="entry name" value="Farnesyl Diphosphate Synthase"/>
    <property type="match status" value="1"/>
</dbReference>
<evidence type="ECO:0000256" key="2">
    <source>
        <dbReference type="ARBA" id="ARBA00022679"/>
    </source>
</evidence>
<dbReference type="EC" id="2.5.1.-" evidence="4"/>
<name>A0ABV5ABQ8_9BACL</name>
<dbReference type="PROSITE" id="PS01045">
    <property type="entry name" value="SQUALEN_PHYTOEN_SYN_2"/>
    <property type="match status" value="1"/>
</dbReference>
<dbReference type="EMBL" id="JBDXSU010000003">
    <property type="protein sequence ID" value="MFB5189700.1"/>
    <property type="molecule type" value="Genomic_DNA"/>
</dbReference>
<keyword evidence="2 4" id="KW-0808">Transferase</keyword>
<dbReference type="GO" id="GO:0016740">
    <property type="term" value="F:transferase activity"/>
    <property type="evidence" value="ECO:0007669"/>
    <property type="project" value="UniProtKB-KW"/>
</dbReference>
<dbReference type="CDD" id="cd00683">
    <property type="entry name" value="Trans_IPPS_HH"/>
    <property type="match status" value="1"/>
</dbReference>
<proteinExistence type="predicted"/>
<dbReference type="InterPro" id="IPR019845">
    <property type="entry name" value="Squalene/phytoene_synthase_CS"/>
</dbReference>
<dbReference type="RefSeq" id="WP_275475252.1">
    <property type="nucleotide sequence ID" value="NZ_CP162940.1"/>
</dbReference>
<dbReference type="PROSITE" id="PS01044">
    <property type="entry name" value="SQUALEN_PHYTOEN_SYN_1"/>
    <property type="match status" value="1"/>
</dbReference>
<protein>
    <submittedName>
        <fullName evidence="4">Phytoene/squalene synthase family protein</fullName>
        <ecNumber evidence="4">2.5.1.-</ecNumber>
    </submittedName>
</protein>
<sequence>MNLTQAYKFCAKATRQAGSSFYYGMRLLPQEKRMAMYAIYAWSRICDDAVDEFQGEAANEQLRHAERIFLEAYEPAYSSHPNPVVQALGDAVRRFHIPKDPFVGLLEGMRIDMQPVRFDTFAELEQYCEYVAGTVGELCIYIFGYRDPAAFQWAREMGVALQLTNILRDLKEDILRDRVYLPLEEMRCVGYSLEDLVNQRTTPAFYALMDEQTRRARDYFTRARNLFPLVEVDSLRCLRVLYLMYHEILDKIQENGFNVFEERIHVSGSRKLQLVWGALWNAHATV</sequence>
<organism evidence="4 5">
    <name type="scientific">Alicyclobacillus fastidiosus</name>
    <dbReference type="NCBI Taxonomy" id="392011"/>
    <lineage>
        <taxon>Bacteria</taxon>
        <taxon>Bacillati</taxon>
        <taxon>Bacillota</taxon>
        <taxon>Bacilli</taxon>
        <taxon>Bacillales</taxon>
        <taxon>Alicyclobacillaceae</taxon>
        <taxon>Alicyclobacillus</taxon>
    </lineage>
</organism>
<reference evidence="4 5" key="1">
    <citation type="journal article" date="2024" name="Int. J. Mol. Sci.">
        <title>Exploration of Alicyclobacillus spp. Genome in Search of Antibiotic Resistance.</title>
        <authorList>
            <person name="Bucka-Kolendo J."/>
            <person name="Kiousi D.E."/>
            <person name="Dekowska A."/>
            <person name="Mikolajczuk-Szczyrba A."/>
            <person name="Karadedos D.M."/>
            <person name="Michael P."/>
            <person name="Galanis A."/>
            <person name="Sokolowska B."/>
        </authorList>
    </citation>
    <scope>NUCLEOTIDE SEQUENCE [LARGE SCALE GENOMIC DNA]</scope>
    <source>
        <strain evidence="4 5">KKP 3000</strain>
    </source>
</reference>
<dbReference type="SUPFAM" id="SSF48576">
    <property type="entry name" value="Terpenoid synthases"/>
    <property type="match status" value="1"/>
</dbReference>
<comment type="pathway">
    <text evidence="1">Carotenoid biosynthesis.</text>
</comment>
<gene>
    <name evidence="4" type="ORF">KKP3000_002976</name>
</gene>
<dbReference type="InterPro" id="IPR002060">
    <property type="entry name" value="Squ/phyt_synthse"/>
</dbReference>
<dbReference type="Pfam" id="PF00494">
    <property type="entry name" value="SQS_PSY"/>
    <property type="match status" value="1"/>
</dbReference>
<dbReference type="SFLD" id="SFLDG01018">
    <property type="entry name" value="Squalene/Phytoene_Synthase_Lik"/>
    <property type="match status" value="1"/>
</dbReference>
<dbReference type="InterPro" id="IPR044843">
    <property type="entry name" value="Trans_IPPS_bact-type"/>
</dbReference>
<accession>A0ABV5ABQ8</accession>
<evidence type="ECO:0000313" key="5">
    <source>
        <dbReference type="Proteomes" id="UP001579974"/>
    </source>
</evidence>
<dbReference type="PANTHER" id="PTHR31480">
    <property type="entry name" value="BIFUNCTIONAL LYCOPENE CYCLASE/PHYTOENE SYNTHASE"/>
    <property type="match status" value="1"/>
</dbReference>
<comment type="caution">
    <text evidence="4">The sequence shown here is derived from an EMBL/GenBank/DDBJ whole genome shotgun (WGS) entry which is preliminary data.</text>
</comment>
<dbReference type="SFLD" id="SFLDG01212">
    <property type="entry name" value="Phytoene_synthase_like"/>
    <property type="match status" value="1"/>
</dbReference>
<evidence type="ECO:0000256" key="3">
    <source>
        <dbReference type="ARBA" id="ARBA00022746"/>
    </source>
</evidence>
<keyword evidence="5" id="KW-1185">Reference proteome</keyword>
<dbReference type="SFLD" id="SFLDS00005">
    <property type="entry name" value="Isoprenoid_Synthase_Type_I"/>
    <property type="match status" value="1"/>
</dbReference>
<evidence type="ECO:0000256" key="1">
    <source>
        <dbReference type="ARBA" id="ARBA00004829"/>
    </source>
</evidence>
<dbReference type="InterPro" id="IPR008949">
    <property type="entry name" value="Isoprenoid_synthase_dom_sf"/>
</dbReference>
<dbReference type="InterPro" id="IPR033904">
    <property type="entry name" value="Trans_IPPS_HH"/>
</dbReference>